<proteinExistence type="predicted"/>
<dbReference type="InterPro" id="IPR001129">
    <property type="entry name" value="Membr-assoc_MAPEG"/>
</dbReference>
<dbReference type="InterPro" id="IPR023352">
    <property type="entry name" value="MAPEG-like_dom_sf"/>
</dbReference>
<dbReference type="PANTHER" id="PTHR10250">
    <property type="entry name" value="MICROSOMAL GLUTATHIONE S-TRANSFERASE"/>
    <property type="match status" value="1"/>
</dbReference>
<dbReference type="AlphaFoldDB" id="A0A8C9WSI5"/>
<keyword evidence="2 6" id="KW-0812">Transmembrane</keyword>
<dbReference type="Gene3D" id="1.20.120.550">
    <property type="entry name" value="Membrane associated eicosanoid/glutathione metabolism-like domain"/>
    <property type="match status" value="1"/>
</dbReference>
<accession>A0A8C9WSI5</accession>
<evidence type="ECO:0000256" key="5">
    <source>
        <dbReference type="ARBA" id="ARBA00023136"/>
    </source>
</evidence>
<dbReference type="RefSeq" id="XP_018601683.1">
    <property type="nucleotide sequence ID" value="XM_018746167.1"/>
</dbReference>
<name>A0A8C9WSI5_SCLFO</name>
<dbReference type="GeneID" id="108930758"/>
<feature type="transmembrane region" description="Helical" evidence="6">
    <location>
        <begin position="122"/>
        <end position="145"/>
    </location>
</feature>
<keyword evidence="9" id="KW-1185">Reference proteome</keyword>
<dbReference type="OrthoDB" id="410651at2759"/>
<dbReference type="FunFam" id="1.20.120.550:FF:000003">
    <property type="entry name" value="Leukotriene C4 synthase"/>
    <property type="match status" value="1"/>
</dbReference>
<dbReference type="InterPro" id="IPR050997">
    <property type="entry name" value="MAPEG"/>
</dbReference>
<feature type="transmembrane region" description="Helical" evidence="6">
    <location>
        <begin position="73"/>
        <end position="102"/>
    </location>
</feature>
<evidence type="ECO:0000256" key="1">
    <source>
        <dbReference type="ARBA" id="ARBA00004477"/>
    </source>
</evidence>
<dbReference type="KEGG" id="sfm:108930758"/>
<dbReference type="GO" id="GO:0019370">
    <property type="term" value="P:leukotriene biosynthetic process"/>
    <property type="evidence" value="ECO:0007669"/>
    <property type="project" value="UniProtKB-KW"/>
</dbReference>
<dbReference type="GeneTree" id="ENSGT00940000160288"/>
<feature type="signal peptide" evidence="7">
    <location>
        <begin position="1"/>
        <end position="16"/>
    </location>
</feature>
<reference evidence="8 9" key="1">
    <citation type="submission" date="2019-04" db="EMBL/GenBank/DDBJ databases">
        <authorList>
            <consortium name="Wellcome Sanger Institute Data Sharing"/>
        </authorList>
    </citation>
    <scope>NUCLEOTIDE SEQUENCE [LARGE SCALE GENOMIC DNA]</scope>
</reference>
<evidence type="ECO:0000313" key="8">
    <source>
        <dbReference type="Ensembl" id="ENSSFOP00015078059.1"/>
    </source>
</evidence>
<reference evidence="8" key="2">
    <citation type="submission" date="2025-08" db="UniProtKB">
        <authorList>
            <consortium name="Ensembl"/>
        </authorList>
    </citation>
    <scope>IDENTIFICATION</scope>
</reference>
<dbReference type="CTD" id="4258"/>
<keyword evidence="7" id="KW-0732">Signal</keyword>
<evidence type="ECO:0000313" key="9">
    <source>
        <dbReference type="Proteomes" id="UP000694397"/>
    </source>
</evidence>
<keyword evidence="3" id="KW-0434">Leukotriene biosynthesis</keyword>
<organism evidence="8 9">
    <name type="scientific">Scleropages formosus</name>
    <name type="common">Asian bonytongue</name>
    <name type="synonym">Osteoglossum formosum</name>
    <dbReference type="NCBI Taxonomy" id="113540"/>
    <lineage>
        <taxon>Eukaryota</taxon>
        <taxon>Metazoa</taxon>
        <taxon>Chordata</taxon>
        <taxon>Craniata</taxon>
        <taxon>Vertebrata</taxon>
        <taxon>Euteleostomi</taxon>
        <taxon>Actinopterygii</taxon>
        <taxon>Neopterygii</taxon>
        <taxon>Teleostei</taxon>
        <taxon>Osteoglossocephala</taxon>
        <taxon>Osteoglossomorpha</taxon>
        <taxon>Osteoglossiformes</taxon>
        <taxon>Osteoglossidae</taxon>
        <taxon>Scleropages</taxon>
    </lineage>
</organism>
<feature type="chain" id="PRO_5034909948" evidence="7">
    <location>
        <begin position="17"/>
        <end position="160"/>
    </location>
</feature>
<dbReference type="SUPFAM" id="SSF161084">
    <property type="entry name" value="MAPEG domain-like"/>
    <property type="match status" value="1"/>
</dbReference>
<dbReference type="Proteomes" id="UP000694397">
    <property type="component" value="Chromosome 5"/>
</dbReference>
<dbReference type="GO" id="GO:0005789">
    <property type="term" value="C:endoplasmic reticulum membrane"/>
    <property type="evidence" value="ECO:0007669"/>
    <property type="project" value="UniProtKB-SubCell"/>
</dbReference>
<evidence type="ECO:0000256" key="3">
    <source>
        <dbReference type="ARBA" id="ARBA00022751"/>
    </source>
</evidence>
<dbReference type="Ensembl" id="ENSSFOT00015043760.1">
    <property type="protein sequence ID" value="ENSSFOP00015078059.1"/>
    <property type="gene ID" value="ENSSFOG00015028269.1"/>
</dbReference>
<evidence type="ECO:0000256" key="6">
    <source>
        <dbReference type="SAM" id="Phobius"/>
    </source>
</evidence>
<evidence type="ECO:0000256" key="7">
    <source>
        <dbReference type="SAM" id="SignalP"/>
    </source>
</evidence>
<protein>
    <submittedName>
        <fullName evidence="8">Microsomal glutathione S-transferase 2</fullName>
    </submittedName>
</protein>
<dbReference type="PANTHER" id="PTHR10250:SF13">
    <property type="entry name" value="MICROSOMAL GLUTATHIONE S-TRANSFERASE 2"/>
    <property type="match status" value="1"/>
</dbReference>
<keyword evidence="5 6" id="KW-0472">Membrane</keyword>
<dbReference type="GO" id="GO:0004364">
    <property type="term" value="F:glutathione transferase activity"/>
    <property type="evidence" value="ECO:0007669"/>
    <property type="project" value="TreeGrafter"/>
</dbReference>
<keyword evidence="4 6" id="KW-1133">Transmembrane helix</keyword>
<evidence type="ECO:0000256" key="4">
    <source>
        <dbReference type="ARBA" id="ARBA00022989"/>
    </source>
</evidence>
<gene>
    <name evidence="8" type="primary">MGST2</name>
    <name evidence="8" type="synonym">mgst2</name>
</gene>
<reference evidence="8" key="3">
    <citation type="submission" date="2025-09" db="UniProtKB">
        <authorList>
            <consortium name="Ensembl"/>
        </authorList>
    </citation>
    <scope>IDENTIFICATION</scope>
</reference>
<dbReference type="GO" id="GO:0004464">
    <property type="term" value="F:leukotriene-C4 synthase activity"/>
    <property type="evidence" value="ECO:0007669"/>
    <property type="project" value="TreeGrafter"/>
</dbReference>
<sequence length="160" mass="17959">MAADQLLLSAVSLISALQLGYLARCVGRSRLKHNISPPTTTGHAEFERTFRAQWFSAYDRDPFSHPSQNCVEAYLPFLVTLWVSGLFFHEGLAALGGLVFIFARQMYFNGYVTSAKNRLPGFYLTLAAWLTLAALGTVGILHHLLDEYLDINLRKMLFKS</sequence>
<evidence type="ECO:0000256" key="2">
    <source>
        <dbReference type="ARBA" id="ARBA00022692"/>
    </source>
</evidence>
<dbReference type="Pfam" id="PF01124">
    <property type="entry name" value="MAPEG"/>
    <property type="match status" value="1"/>
</dbReference>
<dbReference type="GO" id="GO:0004602">
    <property type="term" value="F:glutathione peroxidase activity"/>
    <property type="evidence" value="ECO:0007669"/>
    <property type="project" value="TreeGrafter"/>
</dbReference>
<dbReference type="GO" id="GO:0005635">
    <property type="term" value="C:nuclear envelope"/>
    <property type="evidence" value="ECO:0007669"/>
    <property type="project" value="TreeGrafter"/>
</dbReference>
<comment type="subcellular location">
    <subcellularLocation>
        <location evidence="1">Endoplasmic reticulum membrane</location>
        <topology evidence="1">Multi-pass membrane protein</topology>
    </subcellularLocation>
</comment>